<sequence>MDVLYTEAQLAGLNAGDPASAVVRDPSRVFAVGRLLGYSDVEETGTERAITHRYRFLLFHLETLSVYRSAANAVYAANGARIGTLYSVGGYGPAEEAQWERVDQGALVDAKLQLAEKAAARVLYLTGLDFGMADIGIGSDDRPIVLKLEPFPSLDAPQAGRFAAALERYRENANAEAEYLEPATLGADPEFLLMNADGKVVQASAFLPRRGRAGCDLLRIGGKVMYPLAELRPEPSSDPRRLVTNVRRALLSAAELIPETPGMKWLAGGMPAKGFALGGHIHMSGVGLNVRLLRALDNYLALPLILIEDESSRARRPRYGVPGDYRRQPHGGFEYRTLPSWLVSPRVAKGVLALASVITTRYRQLRHRPLDRPDVLRRYFTGNKLALAGTVMPMLDQIRRMPEYGQYESMLSPLLTMMEEGQSWDERKDIRAGWKIAPPAAQPR</sequence>
<dbReference type="InterPro" id="IPR025681">
    <property type="entry name" value="COOH-NH2_lig"/>
</dbReference>
<comment type="caution">
    <text evidence="1">The sequence shown here is derived from an EMBL/GenBank/DDBJ whole genome shotgun (WGS) entry which is preliminary data.</text>
</comment>
<protein>
    <recommendedName>
        <fullName evidence="3">PhiEco32-like amidoligase-type 2 protein</fullName>
    </recommendedName>
</protein>
<dbReference type="AlphaFoldDB" id="A0A5C4T2Z9"/>
<dbReference type="RefSeq" id="WP_139605416.1">
    <property type="nucleotide sequence ID" value="NZ_VDCQ01000048.1"/>
</dbReference>
<organism evidence="1 2">
    <name type="scientific">Paenibacillus hemerocallicola</name>
    <dbReference type="NCBI Taxonomy" id="1172614"/>
    <lineage>
        <taxon>Bacteria</taxon>
        <taxon>Bacillati</taxon>
        <taxon>Bacillota</taxon>
        <taxon>Bacilli</taxon>
        <taxon>Bacillales</taxon>
        <taxon>Paenibacillaceae</taxon>
        <taxon>Paenibacillus</taxon>
    </lineage>
</organism>
<dbReference type="EMBL" id="VDCQ01000048">
    <property type="protein sequence ID" value="TNJ63110.1"/>
    <property type="molecule type" value="Genomic_DNA"/>
</dbReference>
<dbReference type="Pfam" id="PF14395">
    <property type="entry name" value="COOH-NH2_lig"/>
    <property type="match status" value="1"/>
</dbReference>
<proteinExistence type="predicted"/>
<evidence type="ECO:0008006" key="3">
    <source>
        <dbReference type="Google" id="ProtNLM"/>
    </source>
</evidence>
<gene>
    <name evidence="1" type="ORF">FE784_27280</name>
</gene>
<evidence type="ECO:0000313" key="1">
    <source>
        <dbReference type="EMBL" id="TNJ63110.1"/>
    </source>
</evidence>
<name>A0A5C4T2Z9_9BACL</name>
<keyword evidence="2" id="KW-1185">Reference proteome</keyword>
<reference evidence="1 2" key="1">
    <citation type="submission" date="2019-05" db="EMBL/GenBank/DDBJ databases">
        <title>We sequenced the genome of Paenibacillus hemerocallicola KCTC 33185 for further insight into its adaptation and study the phylogeny of Paenibacillus.</title>
        <authorList>
            <person name="Narsing Rao M.P."/>
        </authorList>
    </citation>
    <scope>NUCLEOTIDE SEQUENCE [LARGE SCALE GENOMIC DNA]</scope>
    <source>
        <strain evidence="1 2">KCTC 33185</strain>
    </source>
</reference>
<accession>A0A5C4T2Z9</accession>
<dbReference type="Proteomes" id="UP000307943">
    <property type="component" value="Unassembled WGS sequence"/>
</dbReference>
<dbReference type="OrthoDB" id="2078085at2"/>
<evidence type="ECO:0000313" key="2">
    <source>
        <dbReference type="Proteomes" id="UP000307943"/>
    </source>
</evidence>